<accession>A0A7L7L4X0</accession>
<dbReference type="Gene3D" id="3.40.50.2000">
    <property type="entry name" value="Glycogen Phosphorylase B"/>
    <property type="match status" value="1"/>
</dbReference>
<reference evidence="2 3" key="1">
    <citation type="submission" date="2020-08" db="EMBL/GenBank/DDBJ databases">
        <title>Adhaeribacter dokdonensis sp. nov., isolated from the rhizosphere of Elymus tsukushiensis, a plant native to the Dokdo Islands, Republic of Korea.</title>
        <authorList>
            <person name="Ghim S.Y."/>
        </authorList>
    </citation>
    <scope>NUCLEOTIDE SEQUENCE [LARGE SCALE GENOMIC DNA]</scope>
    <source>
        <strain evidence="2 3">KUDC8001</strain>
    </source>
</reference>
<dbReference type="RefSeq" id="WP_182414624.1">
    <property type="nucleotide sequence ID" value="NZ_CP055153.1"/>
</dbReference>
<proteinExistence type="predicted"/>
<dbReference type="Proteomes" id="UP000514509">
    <property type="component" value="Chromosome"/>
</dbReference>
<dbReference type="KEGG" id="add:HUW48_04975"/>
<dbReference type="EMBL" id="CP055153">
    <property type="protein sequence ID" value="QMU27429.1"/>
    <property type="molecule type" value="Genomic_DNA"/>
</dbReference>
<dbReference type="AlphaFoldDB" id="A0A7L7L4X0"/>
<dbReference type="Pfam" id="PF13524">
    <property type="entry name" value="Glyco_trans_1_2"/>
    <property type="match status" value="1"/>
</dbReference>
<name>A0A7L7L4X0_9BACT</name>
<evidence type="ECO:0000259" key="1">
    <source>
        <dbReference type="Pfam" id="PF13524"/>
    </source>
</evidence>
<gene>
    <name evidence="2" type="ORF">HUW48_04975</name>
</gene>
<organism evidence="2 3">
    <name type="scientific">Adhaeribacter radiodurans</name>
    <dbReference type="NCBI Taxonomy" id="2745197"/>
    <lineage>
        <taxon>Bacteria</taxon>
        <taxon>Pseudomonadati</taxon>
        <taxon>Bacteroidota</taxon>
        <taxon>Cytophagia</taxon>
        <taxon>Cytophagales</taxon>
        <taxon>Hymenobacteraceae</taxon>
        <taxon>Adhaeribacter</taxon>
    </lineage>
</organism>
<feature type="domain" description="Spore protein YkvP/CgeB glycosyl transferase-like" evidence="1">
    <location>
        <begin position="215"/>
        <end position="358"/>
    </location>
</feature>
<evidence type="ECO:0000313" key="3">
    <source>
        <dbReference type="Proteomes" id="UP000514509"/>
    </source>
</evidence>
<evidence type="ECO:0000313" key="2">
    <source>
        <dbReference type="EMBL" id="QMU27429.1"/>
    </source>
</evidence>
<dbReference type="SUPFAM" id="SSF53756">
    <property type="entry name" value="UDP-Glycosyltransferase/glycogen phosphorylase"/>
    <property type="match status" value="1"/>
</dbReference>
<keyword evidence="2" id="KW-0808">Transferase</keyword>
<protein>
    <submittedName>
        <fullName evidence="2">Glycosyltransferase</fullName>
    </submittedName>
</protein>
<keyword evidence="3" id="KW-1185">Reference proteome</keyword>
<dbReference type="InterPro" id="IPR055259">
    <property type="entry name" value="YkvP/CgeB_Glyco_trans-like"/>
</dbReference>
<sequence length="367" mass="42657">MESIVIGGKNKKSNYLLVFMKVIFLASLRSSSASGRQRLWALQQCGVNVSIIDKDNYSSKLGRLAGYLGKLCQSPKLLYNTSKLQQDLINFTMQIKPDVIWLEWAKELQPAVLMQLQKLRPRPFLISFQDDNPWGDRRTDSWMWRDYFRVIPNFDMHLVKRPIDIKNLNLLGAKSCRIWRHGLYKLLFYPPSININKIYPVSFVGTCMDQRVELIKYLLEHKLPVHVFGNRWDQRSDLPMRFPANFHPAVEGEQYAEVIRKSQICLGLVSHSNHDEWTMRTYEVPGCAGLLLAERTPTHEELFLEGKEAVFFSTPQECASKLLDLLKEPELCRSIGEAAYQKCLLNNWTLEGQMQELLYDLQKRVDI</sequence>
<dbReference type="GO" id="GO:0016740">
    <property type="term" value="F:transferase activity"/>
    <property type="evidence" value="ECO:0007669"/>
    <property type="project" value="UniProtKB-KW"/>
</dbReference>